<evidence type="ECO:0000313" key="4">
    <source>
        <dbReference type="Proteomes" id="UP001597483"/>
    </source>
</evidence>
<dbReference type="EMBL" id="JBHUKS010000006">
    <property type="protein sequence ID" value="MFD2467733.1"/>
    <property type="molecule type" value="Genomic_DNA"/>
</dbReference>
<name>A0ABW5H3A8_9PSEU</name>
<keyword evidence="2" id="KW-0560">Oxidoreductase</keyword>
<dbReference type="Proteomes" id="UP001597483">
    <property type="component" value="Unassembled WGS sequence"/>
</dbReference>
<dbReference type="Pfam" id="PF00067">
    <property type="entry name" value="p450"/>
    <property type="match status" value="1"/>
</dbReference>
<protein>
    <submittedName>
        <fullName evidence="3">Cytochrome P450</fullName>
    </submittedName>
</protein>
<proteinExistence type="inferred from homology"/>
<keyword evidence="2" id="KW-0479">Metal-binding</keyword>
<dbReference type="PANTHER" id="PTHR46696:SF6">
    <property type="entry name" value="P450, PUTATIVE (EUROFUNG)-RELATED"/>
    <property type="match status" value="1"/>
</dbReference>
<keyword evidence="2" id="KW-0408">Iron</keyword>
<evidence type="ECO:0000256" key="1">
    <source>
        <dbReference type="ARBA" id="ARBA00010617"/>
    </source>
</evidence>
<evidence type="ECO:0000256" key="2">
    <source>
        <dbReference type="RuleBase" id="RU000461"/>
    </source>
</evidence>
<sequence>MGIHDLGTAELAVLPDDFPPGPLFTAPPFLARLRAERPVCPVVMPSGNRLWLVTRYADVREVMVDPVFSRELTFPGAPRMAGEDLTSVPGSLFNLENADHDRVRKPLARYFNRAAIAAWGDRVRLHANELLDQVEGSAELVSEFCEPLVARLAGELLGIDADEYEWVQGSIRRQLNLEGTPEEIAAASDEIVAFSGRLAERSRGLSNPVAALVGAADRGEISMREAVATTSLLLMNVTDPLIPPLTTGPLTLLAHPEQLAACLADRALWPEAVAEILRYHNNGITNFPRVALADTELAGVAIAKGEGVITSNLAASHDPERFADPDRFDVHRGDKGTIFFGAGAHFCLGAAFAPVVLATAYEALFTRFPDLRVATDPHAIPRGDGGFFARPKHLPVEVG</sequence>
<gene>
    <name evidence="3" type="ORF">ACFSVL_10035</name>
</gene>
<organism evidence="3 4">
    <name type="scientific">Amycolatopsis silviterrae</name>
    <dbReference type="NCBI Taxonomy" id="1656914"/>
    <lineage>
        <taxon>Bacteria</taxon>
        <taxon>Bacillati</taxon>
        <taxon>Actinomycetota</taxon>
        <taxon>Actinomycetes</taxon>
        <taxon>Pseudonocardiales</taxon>
        <taxon>Pseudonocardiaceae</taxon>
        <taxon>Amycolatopsis</taxon>
    </lineage>
</organism>
<dbReference type="InterPro" id="IPR017972">
    <property type="entry name" value="Cyt_P450_CS"/>
</dbReference>
<dbReference type="InterPro" id="IPR001128">
    <property type="entry name" value="Cyt_P450"/>
</dbReference>
<accession>A0ABW5H3A8</accession>
<reference evidence="4" key="1">
    <citation type="journal article" date="2019" name="Int. J. Syst. Evol. Microbiol.">
        <title>The Global Catalogue of Microorganisms (GCM) 10K type strain sequencing project: providing services to taxonomists for standard genome sequencing and annotation.</title>
        <authorList>
            <consortium name="The Broad Institute Genomics Platform"/>
            <consortium name="The Broad Institute Genome Sequencing Center for Infectious Disease"/>
            <person name="Wu L."/>
            <person name="Ma J."/>
        </authorList>
    </citation>
    <scope>NUCLEOTIDE SEQUENCE [LARGE SCALE GENOMIC DNA]</scope>
    <source>
        <strain evidence="4">CGMCC 4.7641</strain>
    </source>
</reference>
<comment type="similarity">
    <text evidence="1 2">Belongs to the cytochrome P450 family.</text>
</comment>
<comment type="caution">
    <text evidence="3">The sequence shown here is derived from an EMBL/GenBank/DDBJ whole genome shotgun (WGS) entry which is preliminary data.</text>
</comment>
<dbReference type="PANTHER" id="PTHR46696">
    <property type="entry name" value="P450, PUTATIVE (EUROFUNG)-RELATED"/>
    <property type="match status" value="1"/>
</dbReference>
<dbReference type="InterPro" id="IPR036396">
    <property type="entry name" value="Cyt_P450_sf"/>
</dbReference>
<dbReference type="RefSeq" id="WP_378302723.1">
    <property type="nucleotide sequence ID" value="NZ_JBHUKS010000006.1"/>
</dbReference>
<keyword evidence="2" id="KW-0349">Heme</keyword>
<evidence type="ECO:0000313" key="3">
    <source>
        <dbReference type="EMBL" id="MFD2467733.1"/>
    </source>
</evidence>
<keyword evidence="2" id="KW-0503">Monooxygenase</keyword>
<dbReference type="PROSITE" id="PS00086">
    <property type="entry name" value="CYTOCHROME_P450"/>
    <property type="match status" value="1"/>
</dbReference>
<dbReference type="Gene3D" id="1.10.630.10">
    <property type="entry name" value="Cytochrome P450"/>
    <property type="match status" value="1"/>
</dbReference>
<dbReference type="SUPFAM" id="SSF48264">
    <property type="entry name" value="Cytochrome P450"/>
    <property type="match status" value="1"/>
</dbReference>
<keyword evidence="4" id="KW-1185">Reference proteome</keyword>